<proteinExistence type="predicted"/>
<evidence type="ECO:0000313" key="3">
    <source>
        <dbReference type="Proteomes" id="UP000530234"/>
    </source>
</evidence>
<accession>A0A7W3T0Y4</accession>
<dbReference type="NCBIfam" id="TIGR03882">
    <property type="entry name" value="cyclo_dehyd_2"/>
    <property type="match status" value="1"/>
</dbReference>
<feature type="region of interest" description="Disordered" evidence="1">
    <location>
        <begin position="325"/>
        <end position="355"/>
    </location>
</feature>
<dbReference type="Gene3D" id="3.40.50.720">
    <property type="entry name" value="NAD(P)-binding Rossmann-like Domain"/>
    <property type="match status" value="1"/>
</dbReference>
<comment type="caution">
    <text evidence="2">The sequence shown here is derived from an EMBL/GenBank/DDBJ whole genome shotgun (WGS) entry which is preliminary data.</text>
</comment>
<sequence length="355" mass="38049">MFPSGEGHRRWLVNTEARLLGRGDDLLVRRGGLVSRCSGAGIRPFVTALLGNAVEGLIDIDPQTVDPRQLARFEQLMAQLVTAGLLVELESTEEPPGPVVMGLWQRGADAVERSVVAERLRTRAVRVLGTGPWADRLRDALKEAGAVLLDPEDGQEAAVTVVPGTHERDPRLVEWNERSLAEGRGRPWLAVTPFDGEYATVGPWIVPGESACYHCYLLRRAATFPDRAVSPDLSEAEAEGPMTDASPRYPGLRAVQVGLVVDRVLEFIGLDDHSGQAVPGGLTTVTARPEGIGIERHRVLRVPRCESCSPATGRGYPQVWFAAADDPAHSPTHQPGGESDHGTRDTGAVPGGAGA</sequence>
<evidence type="ECO:0000256" key="1">
    <source>
        <dbReference type="SAM" id="MobiDB-lite"/>
    </source>
</evidence>
<organism evidence="2 3">
    <name type="scientific">Streptomyces calidiresistens</name>
    <dbReference type="NCBI Taxonomy" id="1485586"/>
    <lineage>
        <taxon>Bacteria</taxon>
        <taxon>Bacillati</taxon>
        <taxon>Actinomycetota</taxon>
        <taxon>Actinomycetes</taxon>
        <taxon>Kitasatosporales</taxon>
        <taxon>Streptomycetaceae</taxon>
        <taxon>Streptomyces</taxon>
    </lineage>
</organism>
<gene>
    <name evidence="2" type="ORF">FOE67_05015</name>
</gene>
<dbReference type="InterPro" id="IPR022291">
    <property type="entry name" value="Bacteriocin_synth_cyclodeHase"/>
</dbReference>
<protein>
    <submittedName>
        <fullName evidence="2">TOMM leader peptide-binding protein</fullName>
    </submittedName>
</protein>
<dbReference type="Proteomes" id="UP000530234">
    <property type="component" value="Unassembled WGS sequence"/>
</dbReference>
<dbReference type="EMBL" id="VKHS01000062">
    <property type="protein sequence ID" value="MBB0228889.1"/>
    <property type="molecule type" value="Genomic_DNA"/>
</dbReference>
<reference evidence="3" key="1">
    <citation type="submission" date="2019-10" db="EMBL/GenBank/DDBJ databases">
        <title>Streptomyces sp. nov., a novel actinobacterium isolated from alkaline environment.</title>
        <authorList>
            <person name="Golinska P."/>
        </authorList>
    </citation>
    <scope>NUCLEOTIDE SEQUENCE [LARGE SCALE GENOMIC DNA]</scope>
    <source>
        <strain evidence="3">DSM 42108</strain>
    </source>
</reference>
<keyword evidence="3" id="KW-1185">Reference proteome</keyword>
<dbReference type="AlphaFoldDB" id="A0A7W3T0Y4"/>
<evidence type="ECO:0000313" key="2">
    <source>
        <dbReference type="EMBL" id="MBB0228889.1"/>
    </source>
</evidence>
<name>A0A7W3T0Y4_9ACTN</name>